<dbReference type="GO" id="GO:0003677">
    <property type="term" value="F:DNA binding"/>
    <property type="evidence" value="ECO:0007669"/>
    <property type="project" value="UniProtKB-KW"/>
</dbReference>
<keyword evidence="2" id="KW-0597">Phosphoprotein</keyword>
<dbReference type="GO" id="GO:0005634">
    <property type="term" value="C:nucleus"/>
    <property type="evidence" value="ECO:0007669"/>
    <property type="project" value="UniProtKB-SubCell"/>
</dbReference>
<evidence type="ECO:0000256" key="7">
    <source>
        <dbReference type="ARBA" id="ARBA00023163"/>
    </source>
</evidence>
<evidence type="ECO:0000256" key="5">
    <source>
        <dbReference type="ARBA" id="ARBA00022833"/>
    </source>
</evidence>
<comment type="caution">
    <text evidence="10">The sequence shown here is derived from an EMBL/GenBank/DDBJ whole genome shotgun (WGS) entry which is preliminary data.</text>
</comment>
<keyword evidence="5" id="KW-0862">Zinc</keyword>
<organism evidence="10 11">
    <name type="scientific">Pseudopithomyces chartarum</name>
    <dbReference type="NCBI Taxonomy" id="1892770"/>
    <lineage>
        <taxon>Eukaryota</taxon>
        <taxon>Fungi</taxon>
        <taxon>Dikarya</taxon>
        <taxon>Ascomycota</taxon>
        <taxon>Pezizomycotina</taxon>
        <taxon>Dothideomycetes</taxon>
        <taxon>Pleosporomycetidae</taxon>
        <taxon>Pleosporales</taxon>
        <taxon>Massarineae</taxon>
        <taxon>Didymosphaeriaceae</taxon>
        <taxon>Pseudopithomyces</taxon>
    </lineage>
</organism>
<comment type="subcellular location">
    <subcellularLocation>
        <location evidence="1">Nucleus</location>
    </subcellularLocation>
</comment>
<dbReference type="InterPro" id="IPR000684">
    <property type="entry name" value="RNA_pol_II_repeat_euk"/>
</dbReference>
<protein>
    <recommendedName>
        <fullName evidence="12">F-box domain-containing protein</fullName>
    </recommendedName>
</protein>
<keyword evidence="7" id="KW-0804">Transcription</keyword>
<dbReference type="PROSITE" id="PS00115">
    <property type="entry name" value="RNA_POL_II_REPEAT"/>
    <property type="match status" value="1"/>
</dbReference>
<evidence type="ECO:0000256" key="3">
    <source>
        <dbReference type="ARBA" id="ARBA00022723"/>
    </source>
</evidence>
<keyword evidence="11" id="KW-1185">Reference proteome</keyword>
<accession>A0AAN6M302</accession>
<evidence type="ECO:0000256" key="6">
    <source>
        <dbReference type="ARBA" id="ARBA00023125"/>
    </source>
</evidence>
<evidence type="ECO:0008006" key="12">
    <source>
        <dbReference type="Google" id="ProtNLM"/>
    </source>
</evidence>
<keyword evidence="4" id="KW-0677">Repeat</keyword>
<evidence type="ECO:0000256" key="8">
    <source>
        <dbReference type="ARBA" id="ARBA00023242"/>
    </source>
</evidence>
<name>A0AAN6M302_9PLEO</name>
<keyword evidence="6" id="KW-0238">DNA-binding</keyword>
<gene>
    <name evidence="10" type="ORF">GRF29_28g2776358</name>
</gene>
<evidence type="ECO:0000256" key="2">
    <source>
        <dbReference type="ARBA" id="ARBA00022553"/>
    </source>
</evidence>
<dbReference type="EMBL" id="WVTA01000004">
    <property type="protein sequence ID" value="KAK3214320.1"/>
    <property type="molecule type" value="Genomic_DNA"/>
</dbReference>
<feature type="compositionally biased region" description="Low complexity" evidence="9">
    <location>
        <begin position="37"/>
        <end position="55"/>
    </location>
</feature>
<evidence type="ECO:0000313" key="10">
    <source>
        <dbReference type="EMBL" id="KAK3214320.1"/>
    </source>
</evidence>
<evidence type="ECO:0000313" key="11">
    <source>
        <dbReference type="Proteomes" id="UP001280581"/>
    </source>
</evidence>
<proteinExistence type="predicted"/>
<feature type="compositionally biased region" description="Polar residues" evidence="9">
    <location>
        <begin position="56"/>
        <end position="75"/>
    </location>
</feature>
<dbReference type="AlphaFoldDB" id="A0AAN6M302"/>
<keyword evidence="8" id="KW-0539">Nucleus</keyword>
<evidence type="ECO:0000256" key="1">
    <source>
        <dbReference type="ARBA" id="ARBA00004123"/>
    </source>
</evidence>
<keyword evidence="3" id="KW-0479">Metal-binding</keyword>
<evidence type="ECO:0000256" key="4">
    <source>
        <dbReference type="ARBA" id="ARBA00022737"/>
    </source>
</evidence>
<evidence type="ECO:0000256" key="9">
    <source>
        <dbReference type="SAM" id="MobiDB-lite"/>
    </source>
</evidence>
<dbReference type="GO" id="GO:0046872">
    <property type="term" value="F:metal ion binding"/>
    <property type="evidence" value="ECO:0007669"/>
    <property type="project" value="UniProtKB-KW"/>
</dbReference>
<dbReference type="GO" id="GO:0006366">
    <property type="term" value="P:transcription by RNA polymerase II"/>
    <property type="evidence" value="ECO:0007669"/>
    <property type="project" value="InterPro"/>
</dbReference>
<dbReference type="Proteomes" id="UP001280581">
    <property type="component" value="Unassembled WGS sequence"/>
</dbReference>
<feature type="region of interest" description="Disordered" evidence="9">
    <location>
        <begin position="1"/>
        <end position="84"/>
    </location>
</feature>
<sequence>MLSSESPHAGDNQDIMPSHDTWVETASPSRMSREHSPTSPTYSPTSPTYSRTSPRWGTQSPTSPSRLSYSPTSPKLGSFSPLGMESDTEWRYRPRTAVRTDTEHHKYEFWEIGETMRIEDINILAACSEPFQVTPDRPVQCSELLRLPAELQNAIIRNVDRSDFNALMQTCVSLRAVVTPMILHHIVLSGFSPRLSLVVSTLEETMSKSKQAANIVRHLQLLGDDTLSDILSRLLPLTTHLRSLEYGCVVCEGPADNDFINMQALNTALAFLGNSLTSLKITYILDMNECDAGGRPCVEGWLCVKGMTALRKLETTFTILFGPHQNGLEISHNSSLLSEGAPELSDILPPGLEELKILPDPWEYDPARWSLERKVQVIADYILDGNWRRFTPHLRLLNYDVFDWRHGRTIPIEAAEAEESLAALVCKNGLEWALELPEASQITNIFFEHPYSRGEDRKARYF</sequence>
<reference evidence="10 11" key="1">
    <citation type="submission" date="2021-02" db="EMBL/GenBank/DDBJ databases">
        <title>Genome assembly of Pseudopithomyces chartarum.</title>
        <authorList>
            <person name="Jauregui R."/>
            <person name="Singh J."/>
            <person name="Voisey C."/>
        </authorList>
    </citation>
    <scope>NUCLEOTIDE SEQUENCE [LARGE SCALE GENOMIC DNA]</scope>
    <source>
        <strain evidence="10 11">AGR01</strain>
    </source>
</reference>